<evidence type="ECO:0000259" key="1">
    <source>
        <dbReference type="Pfam" id="PF00149"/>
    </source>
</evidence>
<sequence length="180" mass="20216">MGNIYMISDTHFGDAGAILKYEGRPFKDGHEMNEQMIENWNRVVGAEDTVYHLGDFACGMDAGEITAILGRLNGHKILIAGNHDRDFDSRRWMDMGFGEVSFLPVVLDEFYILSHQPMYVNIYSPYANIFGHVHNNPMYADVSERSFCACVERIGYAPIAFEAIRRGILEADGKGKKQGG</sequence>
<dbReference type="InterPro" id="IPR029052">
    <property type="entry name" value="Metallo-depent_PP-like"/>
</dbReference>
<reference evidence="2 3" key="1">
    <citation type="submission" date="2024-03" db="EMBL/GenBank/DDBJ databases">
        <title>Human intestinal bacterial collection.</title>
        <authorList>
            <person name="Pauvert C."/>
            <person name="Hitch T.C.A."/>
            <person name="Clavel T."/>
        </authorList>
    </citation>
    <scope>NUCLEOTIDE SEQUENCE [LARGE SCALE GENOMIC DNA]</scope>
    <source>
        <strain evidence="2 3">CLA-SR-H021</strain>
    </source>
</reference>
<dbReference type="InterPro" id="IPR004843">
    <property type="entry name" value="Calcineurin-like_PHP"/>
</dbReference>
<protein>
    <submittedName>
        <fullName evidence="2">Metallophosphoesterase</fullName>
    </submittedName>
</protein>
<dbReference type="SUPFAM" id="SSF56300">
    <property type="entry name" value="Metallo-dependent phosphatases"/>
    <property type="match status" value="1"/>
</dbReference>
<dbReference type="Proteomes" id="UP001454086">
    <property type="component" value="Unassembled WGS sequence"/>
</dbReference>
<name>A0ABV1D9M3_9FIRM</name>
<dbReference type="Gene3D" id="3.60.21.10">
    <property type="match status" value="1"/>
</dbReference>
<organism evidence="2 3">
    <name type="scientific">Enterocloster hominis</name>
    <name type="common">ex Hitch et al. 2024</name>
    <dbReference type="NCBI Taxonomy" id="1917870"/>
    <lineage>
        <taxon>Bacteria</taxon>
        <taxon>Bacillati</taxon>
        <taxon>Bacillota</taxon>
        <taxon>Clostridia</taxon>
        <taxon>Lachnospirales</taxon>
        <taxon>Lachnospiraceae</taxon>
        <taxon>Enterocloster</taxon>
    </lineage>
</organism>
<dbReference type="EMBL" id="JBBMFM010000063">
    <property type="protein sequence ID" value="MEQ2426468.1"/>
    <property type="molecule type" value="Genomic_DNA"/>
</dbReference>
<gene>
    <name evidence="2" type="ORF">WMQ36_15950</name>
</gene>
<evidence type="ECO:0000313" key="3">
    <source>
        <dbReference type="Proteomes" id="UP001454086"/>
    </source>
</evidence>
<accession>A0ABV1D9M3</accession>
<feature type="domain" description="Calcineurin-like phosphoesterase" evidence="1">
    <location>
        <begin position="4"/>
        <end position="120"/>
    </location>
</feature>
<dbReference type="Pfam" id="PF00149">
    <property type="entry name" value="Metallophos"/>
    <property type="match status" value="1"/>
</dbReference>
<proteinExistence type="predicted"/>
<comment type="caution">
    <text evidence="2">The sequence shown here is derived from an EMBL/GenBank/DDBJ whole genome shotgun (WGS) entry which is preliminary data.</text>
</comment>
<dbReference type="RefSeq" id="WP_008716998.1">
    <property type="nucleotide sequence ID" value="NZ_JAJFDX010000001.1"/>
</dbReference>
<evidence type="ECO:0000313" key="2">
    <source>
        <dbReference type="EMBL" id="MEQ2426468.1"/>
    </source>
</evidence>
<keyword evidence="3" id="KW-1185">Reference proteome</keyword>